<sequence length="111" mass="13050">MSLSEIWRDSEYLKIQNRFSMEDREVKVSLDCHGLRVNFFICYKKKLGLWYYGKERLELYPNQFLDPTFPLCSTDVLGQRVNVPCRTRAQTDKEISETGTLLTVNGSKFNE</sequence>
<evidence type="ECO:0000313" key="1">
    <source>
        <dbReference type="EMBL" id="GFQ99057.1"/>
    </source>
</evidence>
<dbReference type="AlphaFoldDB" id="A0A8X6G9M9"/>
<name>A0A8X6G9M9_TRICU</name>
<dbReference type="EMBL" id="BMAO01015067">
    <property type="protein sequence ID" value="GFQ99057.1"/>
    <property type="molecule type" value="Genomic_DNA"/>
</dbReference>
<evidence type="ECO:0000313" key="2">
    <source>
        <dbReference type="Proteomes" id="UP000887116"/>
    </source>
</evidence>
<gene>
    <name evidence="1" type="ORF">TNCT_417211</name>
</gene>
<reference evidence="1" key="1">
    <citation type="submission" date="2020-07" db="EMBL/GenBank/DDBJ databases">
        <title>Multicomponent nature underlies the extraordinary mechanical properties of spider dragline silk.</title>
        <authorList>
            <person name="Kono N."/>
            <person name="Nakamura H."/>
            <person name="Mori M."/>
            <person name="Yoshida Y."/>
            <person name="Ohtoshi R."/>
            <person name="Malay A.D."/>
            <person name="Moran D.A.P."/>
            <person name="Tomita M."/>
            <person name="Numata K."/>
            <person name="Arakawa K."/>
        </authorList>
    </citation>
    <scope>NUCLEOTIDE SEQUENCE</scope>
</reference>
<protein>
    <submittedName>
        <fullName evidence="1">Uncharacterized protein</fullName>
    </submittedName>
</protein>
<comment type="caution">
    <text evidence="1">The sequence shown here is derived from an EMBL/GenBank/DDBJ whole genome shotgun (WGS) entry which is preliminary data.</text>
</comment>
<organism evidence="1 2">
    <name type="scientific">Trichonephila clavata</name>
    <name type="common">Joro spider</name>
    <name type="synonym">Nephila clavata</name>
    <dbReference type="NCBI Taxonomy" id="2740835"/>
    <lineage>
        <taxon>Eukaryota</taxon>
        <taxon>Metazoa</taxon>
        <taxon>Ecdysozoa</taxon>
        <taxon>Arthropoda</taxon>
        <taxon>Chelicerata</taxon>
        <taxon>Arachnida</taxon>
        <taxon>Araneae</taxon>
        <taxon>Araneomorphae</taxon>
        <taxon>Entelegynae</taxon>
        <taxon>Araneoidea</taxon>
        <taxon>Nephilidae</taxon>
        <taxon>Trichonephila</taxon>
    </lineage>
</organism>
<proteinExistence type="predicted"/>
<dbReference type="OrthoDB" id="6436499at2759"/>
<dbReference type="Proteomes" id="UP000887116">
    <property type="component" value="Unassembled WGS sequence"/>
</dbReference>
<accession>A0A8X6G9M9</accession>
<keyword evidence="2" id="KW-1185">Reference proteome</keyword>